<keyword evidence="3 8" id="KW-0812">Transmembrane</keyword>
<feature type="non-terminal residue" evidence="9">
    <location>
        <position position="251"/>
    </location>
</feature>
<dbReference type="GO" id="GO:0030424">
    <property type="term" value="C:axon"/>
    <property type="evidence" value="ECO:0007669"/>
    <property type="project" value="TreeGrafter"/>
</dbReference>
<dbReference type="Pfam" id="PF08395">
    <property type="entry name" value="7tm_7"/>
    <property type="match status" value="1"/>
</dbReference>
<dbReference type="PANTHER" id="PTHR21143">
    <property type="entry name" value="INVERTEBRATE GUSTATORY RECEPTOR"/>
    <property type="match status" value="1"/>
</dbReference>
<accession>A0AAD8AHH6</accession>
<feature type="transmembrane region" description="Helical" evidence="8">
    <location>
        <begin position="37"/>
        <end position="59"/>
    </location>
</feature>
<protein>
    <recommendedName>
        <fullName evidence="11">Gustatory receptor</fullName>
    </recommendedName>
</protein>
<dbReference type="EMBL" id="JASPKZ010000831">
    <property type="protein sequence ID" value="KAJ9599119.1"/>
    <property type="molecule type" value="Genomic_DNA"/>
</dbReference>
<dbReference type="GO" id="GO:0007635">
    <property type="term" value="P:chemosensory behavior"/>
    <property type="evidence" value="ECO:0007669"/>
    <property type="project" value="TreeGrafter"/>
</dbReference>
<feature type="transmembrane region" description="Helical" evidence="8">
    <location>
        <begin position="112"/>
        <end position="137"/>
    </location>
</feature>
<evidence type="ECO:0000256" key="2">
    <source>
        <dbReference type="ARBA" id="ARBA00022475"/>
    </source>
</evidence>
<keyword evidence="5 8" id="KW-0472">Membrane</keyword>
<evidence type="ECO:0000256" key="3">
    <source>
        <dbReference type="ARBA" id="ARBA00022692"/>
    </source>
</evidence>
<evidence type="ECO:0000256" key="6">
    <source>
        <dbReference type="ARBA" id="ARBA00023170"/>
    </source>
</evidence>
<evidence type="ECO:0008006" key="11">
    <source>
        <dbReference type="Google" id="ProtNLM"/>
    </source>
</evidence>
<evidence type="ECO:0000313" key="10">
    <source>
        <dbReference type="Proteomes" id="UP001233999"/>
    </source>
</evidence>
<evidence type="ECO:0000313" key="9">
    <source>
        <dbReference type="EMBL" id="KAJ9599119.1"/>
    </source>
</evidence>
<dbReference type="PANTHER" id="PTHR21143:SF133">
    <property type="entry name" value="GUSTATORY AND PHEROMONE RECEPTOR 32A-RELATED"/>
    <property type="match status" value="1"/>
</dbReference>
<gene>
    <name evidence="9" type="ORF">L9F63_010387</name>
</gene>
<keyword evidence="10" id="KW-1185">Reference proteome</keyword>
<dbReference type="GO" id="GO:0005886">
    <property type="term" value="C:plasma membrane"/>
    <property type="evidence" value="ECO:0007669"/>
    <property type="project" value="UniProtKB-SubCell"/>
</dbReference>
<feature type="transmembrane region" description="Helical" evidence="8">
    <location>
        <begin position="227"/>
        <end position="245"/>
    </location>
</feature>
<evidence type="ECO:0000256" key="7">
    <source>
        <dbReference type="ARBA" id="ARBA00023224"/>
    </source>
</evidence>
<name>A0AAD8AHH6_DIPPU</name>
<comment type="caution">
    <text evidence="9">The sequence shown here is derived from an EMBL/GenBank/DDBJ whole genome shotgun (WGS) entry which is preliminary data.</text>
</comment>
<dbReference type="InterPro" id="IPR013604">
    <property type="entry name" value="7TM_chemorcpt"/>
</dbReference>
<keyword evidence="4 8" id="KW-1133">Transmembrane helix</keyword>
<organism evidence="9 10">
    <name type="scientific">Diploptera punctata</name>
    <name type="common">Pacific beetle cockroach</name>
    <dbReference type="NCBI Taxonomy" id="6984"/>
    <lineage>
        <taxon>Eukaryota</taxon>
        <taxon>Metazoa</taxon>
        <taxon>Ecdysozoa</taxon>
        <taxon>Arthropoda</taxon>
        <taxon>Hexapoda</taxon>
        <taxon>Insecta</taxon>
        <taxon>Pterygota</taxon>
        <taxon>Neoptera</taxon>
        <taxon>Polyneoptera</taxon>
        <taxon>Dictyoptera</taxon>
        <taxon>Blattodea</taxon>
        <taxon>Blaberoidea</taxon>
        <taxon>Blaberidae</taxon>
        <taxon>Diplopterinae</taxon>
        <taxon>Diploptera</taxon>
    </lineage>
</organism>
<proteinExistence type="predicted"/>
<sequence length="251" mass="29612">EDAIMRRICFISTLFFIMLHNLKKTISDIKYEITINIMALVVNSLFIIEFQFLKFLIMLKQLFVEINFKLKLICYHKIMRAHDLRTQMSVLNVRSLAGLHENLCSVIKMINYVYSVPLLLSIILVLFYLIFCVFMFISKVFNNENFKCIPIHVYVIFFYFLSKAIIIIYYCKICSSKANRTGVLVHQVLRFTINEKIREELELFSLQLLHQKVQFTACGFFPLDFTLLYSVVGAVTTYLVILLQFQQQFVL</sequence>
<dbReference type="Proteomes" id="UP001233999">
    <property type="component" value="Unassembled WGS sequence"/>
</dbReference>
<reference evidence="9" key="1">
    <citation type="journal article" date="2023" name="IScience">
        <title>Live-bearing cockroach genome reveals convergent evolutionary mechanisms linked to viviparity in insects and beyond.</title>
        <authorList>
            <person name="Fouks B."/>
            <person name="Harrison M.C."/>
            <person name="Mikhailova A.A."/>
            <person name="Marchal E."/>
            <person name="English S."/>
            <person name="Carruthers M."/>
            <person name="Jennings E.C."/>
            <person name="Chiamaka E.L."/>
            <person name="Frigard R.A."/>
            <person name="Pippel M."/>
            <person name="Attardo G.M."/>
            <person name="Benoit J.B."/>
            <person name="Bornberg-Bauer E."/>
            <person name="Tobe S.S."/>
        </authorList>
    </citation>
    <scope>NUCLEOTIDE SEQUENCE</scope>
    <source>
        <strain evidence="9">Stay&amp;Tobe</strain>
    </source>
</reference>
<keyword evidence="7" id="KW-0807">Transducer</keyword>
<reference evidence="9" key="2">
    <citation type="submission" date="2023-05" db="EMBL/GenBank/DDBJ databases">
        <authorList>
            <person name="Fouks B."/>
        </authorList>
    </citation>
    <scope>NUCLEOTIDE SEQUENCE</scope>
    <source>
        <strain evidence="9">Stay&amp;Tobe</strain>
        <tissue evidence="9">Testes</tissue>
    </source>
</reference>
<dbReference type="GO" id="GO:0050909">
    <property type="term" value="P:sensory perception of taste"/>
    <property type="evidence" value="ECO:0007669"/>
    <property type="project" value="InterPro"/>
</dbReference>
<dbReference type="GO" id="GO:0043025">
    <property type="term" value="C:neuronal cell body"/>
    <property type="evidence" value="ECO:0007669"/>
    <property type="project" value="TreeGrafter"/>
</dbReference>
<dbReference type="AlphaFoldDB" id="A0AAD8AHH6"/>
<evidence type="ECO:0000256" key="4">
    <source>
        <dbReference type="ARBA" id="ARBA00022989"/>
    </source>
</evidence>
<comment type="subcellular location">
    <subcellularLocation>
        <location evidence="1">Cell membrane</location>
        <topology evidence="1">Multi-pass membrane protein</topology>
    </subcellularLocation>
</comment>
<keyword evidence="6" id="KW-0675">Receptor</keyword>
<feature type="transmembrane region" description="Helical" evidence="8">
    <location>
        <begin position="149"/>
        <end position="171"/>
    </location>
</feature>
<dbReference type="GO" id="GO:0030425">
    <property type="term" value="C:dendrite"/>
    <property type="evidence" value="ECO:0007669"/>
    <property type="project" value="TreeGrafter"/>
</dbReference>
<evidence type="ECO:0000256" key="1">
    <source>
        <dbReference type="ARBA" id="ARBA00004651"/>
    </source>
</evidence>
<evidence type="ECO:0000256" key="5">
    <source>
        <dbReference type="ARBA" id="ARBA00023136"/>
    </source>
</evidence>
<keyword evidence="2" id="KW-1003">Cell membrane</keyword>
<evidence type="ECO:0000256" key="8">
    <source>
        <dbReference type="SAM" id="Phobius"/>
    </source>
</evidence>
<feature type="non-terminal residue" evidence="9">
    <location>
        <position position="1"/>
    </location>
</feature>
<dbReference type="GO" id="GO:0008049">
    <property type="term" value="P:male courtship behavior"/>
    <property type="evidence" value="ECO:0007669"/>
    <property type="project" value="TreeGrafter"/>
</dbReference>
<dbReference type="GO" id="GO:0007165">
    <property type="term" value="P:signal transduction"/>
    <property type="evidence" value="ECO:0007669"/>
    <property type="project" value="UniProtKB-KW"/>
</dbReference>